<keyword evidence="3" id="KW-1185">Reference proteome</keyword>
<organism evidence="2 3">
    <name type="scientific">Vespula maculifrons</name>
    <name type="common">Eastern yellow jacket</name>
    <name type="synonym">Wasp</name>
    <dbReference type="NCBI Taxonomy" id="7453"/>
    <lineage>
        <taxon>Eukaryota</taxon>
        <taxon>Metazoa</taxon>
        <taxon>Ecdysozoa</taxon>
        <taxon>Arthropoda</taxon>
        <taxon>Hexapoda</taxon>
        <taxon>Insecta</taxon>
        <taxon>Pterygota</taxon>
        <taxon>Neoptera</taxon>
        <taxon>Endopterygota</taxon>
        <taxon>Hymenoptera</taxon>
        <taxon>Apocrita</taxon>
        <taxon>Aculeata</taxon>
        <taxon>Vespoidea</taxon>
        <taxon>Vespidae</taxon>
        <taxon>Vespinae</taxon>
        <taxon>Vespula</taxon>
    </lineage>
</organism>
<evidence type="ECO:0000313" key="2">
    <source>
        <dbReference type="EMBL" id="KAL2748885.1"/>
    </source>
</evidence>
<proteinExistence type="predicted"/>
<sequence>MDSHRHHSVRLLQKLLWQAGPIEDPITIRGCAEMMSVVSLRKLLNHIIDIFAKLPSDCLRSRHKGFRGLKARKSPSWIGPWLSRVFHRAGTEDLPGPSWELPPAEAAPAFGGRLYGRPQGRREGVDRSKAPFLFEQPVHVRAASGKWLLPLAEGTADQPGGVDLCTEEATHPSNSSGTPSQISTTTTSSTSSSSSSSSTTTTTF</sequence>
<feature type="compositionally biased region" description="Low complexity" evidence="1">
    <location>
        <begin position="175"/>
        <end position="204"/>
    </location>
</feature>
<feature type="region of interest" description="Disordered" evidence="1">
    <location>
        <begin position="159"/>
        <end position="204"/>
    </location>
</feature>
<protein>
    <submittedName>
        <fullName evidence="2">Uncharacterized protein</fullName>
    </submittedName>
</protein>
<dbReference type="AlphaFoldDB" id="A0ABD2CW56"/>
<evidence type="ECO:0000256" key="1">
    <source>
        <dbReference type="SAM" id="MobiDB-lite"/>
    </source>
</evidence>
<gene>
    <name evidence="2" type="ORF">V1477_002821</name>
</gene>
<dbReference type="EMBL" id="JAYRBN010000029">
    <property type="protein sequence ID" value="KAL2748885.1"/>
    <property type="molecule type" value="Genomic_DNA"/>
</dbReference>
<name>A0ABD2CW56_VESMC</name>
<evidence type="ECO:0000313" key="3">
    <source>
        <dbReference type="Proteomes" id="UP001607303"/>
    </source>
</evidence>
<dbReference type="Proteomes" id="UP001607303">
    <property type="component" value="Unassembled WGS sequence"/>
</dbReference>
<reference evidence="2 3" key="1">
    <citation type="journal article" date="2024" name="Ann. Entomol. Soc. Am.">
        <title>Genomic analyses of the southern and eastern yellowjacket wasps (Hymenoptera: Vespidae) reveal evolutionary signatures of social life.</title>
        <authorList>
            <person name="Catto M.A."/>
            <person name="Caine P.B."/>
            <person name="Orr S.E."/>
            <person name="Hunt B.G."/>
            <person name="Goodisman M.A.D."/>
        </authorList>
    </citation>
    <scope>NUCLEOTIDE SEQUENCE [LARGE SCALE GENOMIC DNA]</scope>
    <source>
        <strain evidence="2">232</strain>
        <tissue evidence="2">Head and thorax</tissue>
    </source>
</reference>
<comment type="caution">
    <text evidence="2">The sequence shown here is derived from an EMBL/GenBank/DDBJ whole genome shotgun (WGS) entry which is preliminary data.</text>
</comment>
<accession>A0ABD2CW56</accession>